<reference evidence="1 2" key="1">
    <citation type="submission" date="2024-09" db="EMBL/GenBank/DDBJ databases">
        <title>Floridaenema gen nov. (Aerosakkonemataceae, Aerosakkonematales ord. nov., Cyanobacteria) from benthic tropical and subtropical fresh waters, with the description of four new species.</title>
        <authorList>
            <person name="Moretto J.A."/>
            <person name="Berthold D.E."/>
            <person name="Lefler F.W."/>
            <person name="Huang I.-S."/>
            <person name="Laughinghouse H. IV."/>
        </authorList>
    </citation>
    <scope>NUCLEOTIDE SEQUENCE [LARGE SCALE GENOMIC DNA]</scope>
    <source>
        <strain evidence="1 2">BLCC-F167</strain>
    </source>
</reference>
<sequence>MDYQAIKFEVLVTPKVKKELAALPLKVQKQYHKAFQLFAKEGPIYRSLRTHRYKQKKGEIWGSSASMALRFYWEYQAEKSILVIAIASH</sequence>
<protein>
    <recommendedName>
        <fullName evidence="3">Cytotoxic translational repressor of toxin-antitoxin stability system</fullName>
    </recommendedName>
</protein>
<evidence type="ECO:0008006" key="3">
    <source>
        <dbReference type="Google" id="ProtNLM"/>
    </source>
</evidence>
<accession>A0ABV4WDQ3</accession>
<gene>
    <name evidence="1" type="ORF">ACE1CA_00605</name>
</gene>
<dbReference type="Proteomes" id="UP001576780">
    <property type="component" value="Unassembled WGS sequence"/>
</dbReference>
<name>A0ABV4WDQ3_9CYAN</name>
<organism evidence="1 2">
    <name type="scientific">Floridaenema evergladense BLCC-F167</name>
    <dbReference type="NCBI Taxonomy" id="3153639"/>
    <lineage>
        <taxon>Bacteria</taxon>
        <taxon>Bacillati</taxon>
        <taxon>Cyanobacteriota</taxon>
        <taxon>Cyanophyceae</taxon>
        <taxon>Oscillatoriophycideae</taxon>
        <taxon>Aerosakkonematales</taxon>
        <taxon>Aerosakkonemataceae</taxon>
        <taxon>Floridanema</taxon>
        <taxon>Floridanema evergladense</taxon>
    </lineage>
</organism>
<evidence type="ECO:0000313" key="1">
    <source>
        <dbReference type="EMBL" id="MFB2833012.1"/>
    </source>
</evidence>
<comment type="caution">
    <text evidence="1">The sequence shown here is derived from an EMBL/GenBank/DDBJ whole genome shotgun (WGS) entry which is preliminary data.</text>
</comment>
<keyword evidence="2" id="KW-1185">Reference proteome</keyword>
<proteinExistence type="predicted"/>
<evidence type="ECO:0000313" key="2">
    <source>
        <dbReference type="Proteomes" id="UP001576780"/>
    </source>
</evidence>
<dbReference type="RefSeq" id="WP_413275487.1">
    <property type="nucleotide sequence ID" value="NZ_JBHFNT010000007.1"/>
</dbReference>
<dbReference type="EMBL" id="JBHFNT010000007">
    <property type="protein sequence ID" value="MFB2833012.1"/>
    <property type="molecule type" value="Genomic_DNA"/>
</dbReference>